<accession>A0A1I4CUT7</accession>
<dbReference type="InterPro" id="IPR057168">
    <property type="entry name" value="DUF7846"/>
</dbReference>
<name>A0A1I4CUT7_9EURY</name>
<feature type="domain" description="DUF7846" evidence="10">
    <location>
        <begin position="492"/>
        <end position="663"/>
    </location>
</feature>
<dbReference type="InterPro" id="IPR050297">
    <property type="entry name" value="LipidA_mod_glycosyltrf_83"/>
</dbReference>
<dbReference type="GO" id="GO:0016763">
    <property type="term" value="F:pentosyltransferase activity"/>
    <property type="evidence" value="ECO:0007669"/>
    <property type="project" value="TreeGrafter"/>
</dbReference>
<feature type="transmembrane region" description="Helical" evidence="9">
    <location>
        <begin position="111"/>
        <end position="129"/>
    </location>
</feature>
<sequence length="731" mass="78008">MGARDSPFDRFDSSRLGVDRYRLTTLLLAAVAAVVSAVVVAQVFPHLSLNHDEGVYLQQAAMLLDGRLFLTPPVDDAFRPWFFVESDRGLYSKYTPATAAVFALGKLVGGYPVALAAVSAAIVGLTAALGRELYDARVGLLAGLFVLASPLFLVHAGVYLPYATTTALNLGFALAYLRAERLGSRRLATVAGAAIGLAFFARPYTAVLFAAPFIAHAVWTLGRSLVQESDDPPDRRALLGRRVATAGLGSLGVAVALGYNRVTTGEVLVFPYQAFAPEDGIGFGHRELLQHDVDYTLSLALRANGQVLERLFTEWVVAGVLGTALALVGLAVLVASWRRLAASSTPTTESTRRRRRLVRRTLLTGLFVSVPVGNLAFWGNYNVLGSLAVETDGLIYYLGPYYHYDLLIPTAVFAAVGVDTLAGHLRRLAARRFEATTARRVSLAVLVLSAAAFGGVAATTAADPLDRNRDASRELDRAYEPFDGEASPPDDTVVFLPPVYGEWLNHPFQRLRNDPGFDGDRVYAVGDTHELDVAAAFPDRTLYRYVFTGSWSPVDDRSVDAELRRVNRVSGDRVGVDATMELPDRTRAVTVQVATAEGRASFVTDGAPGSLSLSLTASDGELAVSGSRLEPVGEETLSLAARDEVRVTVFVQTGTSSGFSYRLSLPVGVDDGEVRTLSPTASVCELPTRCRPAGLGTGASDVSVETTVRSAGTNETVEASATERGLTGLGT</sequence>
<dbReference type="STRING" id="553466.SAMN04487950_1354"/>
<evidence type="ECO:0000256" key="9">
    <source>
        <dbReference type="SAM" id="Phobius"/>
    </source>
</evidence>
<keyword evidence="12" id="KW-1185">Reference proteome</keyword>
<evidence type="ECO:0000259" key="10">
    <source>
        <dbReference type="Pfam" id="PF25230"/>
    </source>
</evidence>
<feature type="transmembrane region" description="Helical" evidence="9">
    <location>
        <begin position="136"/>
        <end position="153"/>
    </location>
</feature>
<keyword evidence="5 9" id="KW-0812">Transmembrane</keyword>
<feature type="transmembrane region" description="Helical" evidence="9">
    <location>
        <begin position="443"/>
        <end position="462"/>
    </location>
</feature>
<protein>
    <submittedName>
        <fullName evidence="11">4-amino-4-deoxy-L-arabinose transferase</fullName>
    </submittedName>
</protein>
<feature type="transmembrane region" description="Helical" evidence="9">
    <location>
        <begin position="207"/>
        <end position="226"/>
    </location>
</feature>
<dbReference type="PANTHER" id="PTHR33908">
    <property type="entry name" value="MANNOSYLTRANSFERASE YKCB-RELATED"/>
    <property type="match status" value="1"/>
</dbReference>
<evidence type="ECO:0000313" key="11">
    <source>
        <dbReference type="EMBL" id="SFK83691.1"/>
    </source>
</evidence>
<evidence type="ECO:0000256" key="5">
    <source>
        <dbReference type="ARBA" id="ARBA00022692"/>
    </source>
</evidence>
<keyword evidence="7 9" id="KW-0472">Membrane</keyword>
<keyword evidence="3" id="KW-0328">Glycosyltransferase</keyword>
<evidence type="ECO:0000256" key="4">
    <source>
        <dbReference type="ARBA" id="ARBA00022679"/>
    </source>
</evidence>
<evidence type="ECO:0000256" key="2">
    <source>
        <dbReference type="ARBA" id="ARBA00022475"/>
    </source>
</evidence>
<feature type="region of interest" description="Disordered" evidence="8">
    <location>
        <begin position="712"/>
        <end position="731"/>
    </location>
</feature>
<dbReference type="RefSeq" id="WP_089867362.1">
    <property type="nucleotide sequence ID" value="NZ_FOTC01000001.1"/>
</dbReference>
<reference evidence="12" key="1">
    <citation type="submission" date="2016-10" db="EMBL/GenBank/DDBJ databases">
        <authorList>
            <person name="Varghese N."/>
            <person name="Submissions S."/>
        </authorList>
    </citation>
    <scope>NUCLEOTIDE SEQUENCE [LARGE SCALE GENOMIC DNA]</scope>
    <source>
        <strain evidence="12">CGMCC 1.7738</strain>
    </source>
</reference>
<dbReference type="Pfam" id="PF25230">
    <property type="entry name" value="DUF7846"/>
    <property type="match status" value="1"/>
</dbReference>
<evidence type="ECO:0000256" key="8">
    <source>
        <dbReference type="SAM" id="MobiDB-lite"/>
    </source>
</evidence>
<evidence type="ECO:0000313" key="12">
    <source>
        <dbReference type="Proteomes" id="UP000199607"/>
    </source>
</evidence>
<evidence type="ECO:0000256" key="3">
    <source>
        <dbReference type="ARBA" id="ARBA00022676"/>
    </source>
</evidence>
<comment type="subcellular location">
    <subcellularLocation>
        <location evidence="1">Cell membrane</location>
        <topology evidence="1">Multi-pass membrane protein</topology>
    </subcellularLocation>
</comment>
<keyword evidence="4 11" id="KW-0808">Transferase</keyword>
<proteinExistence type="predicted"/>
<evidence type="ECO:0000256" key="7">
    <source>
        <dbReference type="ARBA" id="ARBA00023136"/>
    </source>
</evidence>
<feature type="transmembrane region" description="Helical" evidence="9">
    <location>
        <begin position="21"/>
        <end position="44"/>
    </location>
</feature>
<gene>
    <name evidence="11" type="ORF">SAMN04487950_1354</name>
</gene>
<dbReference type="GO" id="GO:0005886">
    <property type="term" value="C:plasma membrane"/>
    <property type="evidence" value="ECO:0007669"/>
    <property type="project" value="UniProtKB-SubCell"/>
</dbReference>
<dbReference type="AlphaFoldDB" id="A0A1I4CUT7"/>
<organism evidence="11 12">
    <name type="scientific">Halogranum rubrum</name>
    <dbReference type="NCBI Taxonomy" id="553466"/>
    <lineage>
        <taxon>Archaea</taxon>
        <taxon>Methanobacteriati</taxon>
        <taxon>Methanobacteriota</taxon>
        <taxon>Stenosarchaea group</taxon>
        <taxon>Halobacteria</taxon>
        <taxon>Halobacteriales</taxon>
        <taxon>Haloferacaceae</taxon>
    </lineage>
</organism>
<dbReference type="PANTHER" id="PTHR33908:SF11">
    <property type="entry name" value="MEMBRANE PROTEIN"/>
    <property type="match status" value="1"/>
</dbReference>
<dbReference type="EMBL" id="FOTC01000001">
    <property type="protein sequence ID" value="SFK83691.1"/>
    <property type="molecule type" value="Genomic_DNA"/>
</dbReference>
<evidence type="ECO:0000256" key="1">
    <source>
        <dbReference type="ARBA" id="ARBA00004651"/>
    </source>
</evidence>
<feature type="transmembrane region" description="Helical" evidence="9">
    <location>
        <begin position="401"/>
        <end position="422"/>
    </location>
</feature>
<keyword evidence="2" id="KW-1003">Cell membrane</keyword>
<keyword evidence="6 9" id="KW-1133">Transmembrane helix</keyword>
<dbReference type="Proteomes" id="UP000199607">
    <property type="component" value="Unassembled WGS sequence"/>
</dbReference>
<dbReference type="GO" id="GO:0008610">
    <property type="term" value="P:lipid biosynthetic process"/>
    <property type="evidence" value="ECO:0007669"/>
    <property type="project" value="UniProtKB-ARBA"/>
</dbReference>
<evidence type="ECO:0000256" key="6">
    <source>
        <dbReference type="ARBA" id="ARBA00022989"/>
    </source>
</evidence>
<feature type="transmembrane region" description="Helical" evidence="9">
    <location>
        <begin position="357"/>
        <end position="381"/>
    </location>
</feature>
<feature type="transmembrane region" description="Helical" evidence="9">
    <location>
        <begin position="315"/>
        <end position="337"/>
    </location>
</feature>
<feature type="transmembrane region" description="Helical" evidence="9">
    <location>
        <begin position="238"/>
        <end position="259"/>
    </location>
</feature>